<comment type="caution">
    <text evidence="10">The sequence shown here is derived from an EMBL/GenBank/DDBJ whole genome shotgun (WGS) entry which is preliminary data.</text>
</comment>
<evidence type="ECO:0000256" key="9">
    <source>
        <dbReference type="SAM" id="Phobius"/>
    </source>
</evidence>
<dbReference type="Proteomes" id="UP000734854">
    <property type="component" value="Unassembled WGS sequence"/>
</dbReference>
<evidence type="ECO:0000256" key="1">
    <source>
        <dbReference type="ARBA" id="ARBA00004477"/>
    </source>
</evidence>
<evidence type="ECO:0000256" key="4">
    <source>
        <dbReference type="ARBA" id="ARBA00022989"/>
    </source>
</evidence>
<evidence type="ECO:0000256" key="3">
    <source>
        <dbReference type="ARBA" id="ARBA00022692"/>
    </source>
</evidence>
<dbReference type="Pfam" id="PF03547">
    <property type="entry name" value="Mem_trans"/>
    <property type="match status" value="2"/>
</dbReference>
<protein>
    <submittedName>
        <fullName evidence="10">Uncharacterized protein</fullName>
    </submittedName>
</protein>
<dbReference type="PANTHER" id="PTHR31651">
    <property type="match status" value="1"/>
</dbReference>
<feature type="transmembrane region" description="Helical" evidence="9">
    <location>
        <begin position="370"/>
        <end position="393"/>
    </location>
</feature>
<dbReference type="GO" id="GO:0005789">
    <property type="term" value="C:endoplasmic reticulum membrane"/>
    <property type="evidence" value="ECO:0007669"/>
    <property type="project" value="UniProtKB-SubCell"/>
</dbReference>
<accession>A0A8J5CQ14</accession>
<organism evidence="10 11">
    <name type="scientific">Zingiber officinale</name>
    <name type="common">Ginger</name>
    <name type="synonym">Amomum zingiber</name>
    <dbReference type="NCBI Taxonomy" id="94328"/>
    <lineage>
        <taxon>Eukaryota</taxon>
        <taxon>Viridiplantae</taxon>
        <taxon>Streptophyta</taxon>
        <taxon>Embryophyta</taxon>
        <taxon>Tracheophyta</taxon>
        <taxon>Spermatophyta</taxon>
        <taxon>Magnoliopsida</taxon>
        <taxon>Liliopsida</taxon>
        <taxon>Zingiberales</taxon>
        <taxon>Zingiberaceae</taxon>
        <taxon>Zingiber</taxon>
    </lineage>
</organism>
<feature type="transmembrane region" description="Helical" evidence="9">
    <location>
        <begin position="319"/>
        <end position="343"/>
    </location>
</feature>
<feature type="transmembrane region" description="Helical" evidence="9">
    <location>
        <begin position="249"/>
        <end position="269"/>
    </location>
</feature>
<name>A0A8J5CQ14_ZINOF</name>
<comment type="function">
    <text evidence="7">Involved in cellular auxin homeostasis by regulating auxin metabolism. Regulates intracellular auxin accumulation at the endoplasmic reticulum and thus auxin availability for nuclear auxin signaling.</text>
</comment>
<evidence type="ECO:0000256" key="7">
    <source>
        <dbReference type="ARBA" id="ARBA00025100"/>
    </source>
</evidence>
<keyword evidence="6" id="KW-0927">Auxin signaling pathway</keyword>
<keyword evidence="5 9" id="KW-0472">Membrane</keyword>
<comment type="similarity">
    <text evidence="8">Belongs to the auxin efflux carrier (TC 2.A.69.2) family.</text>
</comment>
<reference evidence="10 11" key="1">
    <citation type="submission" date="2020-08" db="EMBL/GenBank/DDBJ databases">
        <title>Plant Genome Project.</title>
        <authorList>
            <person name="Zhang R.-G."/>
        </authorList>
    </citation>
    <scope>NUCLEOTIDE SEQUENCE [LARGE SCALE GENOMIC DNA]</scope>
    <source>
        <tissue evidence="10">Rhizome</tissue>
    </source>
</reference>
<keyword evidence="4 9" id="KW-1133">Transmembrane helix</keyword>
<dbReference type="PANTHER" id="PTHR31651:SF3">
    <property type="entry name" value="PROTEIN PIN-LIKES 7"/>
    <property type="match status" value="1"/>
</dbReference>
<evidence type="ECO:0000256" key="8">
    <source>
        <dbReference type="ARBA" id="ARBA00025752"/>
    </source>
</evidence>
<feature type="transmembrane region" description="Helical" evidence="9">
    <location>
        <begin position="135"/>
        <end position="157"/>
    </location>
</feature>
<keyword evidence="11" id="KW-1185">Reference proteome</keyword>
<dbReference type="InterPro" id="IPR004776">
    <property type="entry name" value="Mem_transp_PIN-like"/>
</dbReference>
<evidence type="ECO:0000256" key="6">
    <source>
        <dbReference type="ARBA" id="ARBA00023294"/>
    </source>
</evidence>
<proteinExistence type="inferred from homology"/>
<keyword evidence="2" id="KW-0813">Transport</keyword>
<evidence type="ECO:0000256" key="2">
    <source>
        <dbReference type="ARBA" id="ARBA00022448"/>
    </source>
</evidence>
<dbReference type="GO" id="GO:0009734">
    <property type="term" value="P:auxin-activated signaling pathway"/>
    <property type="evidence" value="ECO:0007669"/>
    <property type="project" value="UniProtKB-KW"/>
</dbReference>
<evidence type="ECO:0000256" key="5">
    <source>
        <dbReference type="ARBA" id="ARBA00023136"/>
    </source>
</evidence>
<evidence type="ECO:0000313" key="10">
    <source>
        <dbReference type="EMBL" id="KAG6466560.1"/>
    </source>
</evidence>
<dbReference type="InterPro" id="IPR045033">
    <property type="entry name" value="PILS1/3/4/5/7"/>
</dbReference>
<sequence>MNPSELRHHPRAPATGTGGLKKLMQFRIGPNQTAHLLAMLFKGETALLFPLQPLSAPYMILSKLRLPSRAPAISSKWHKTDLVRFKTESVEKSGHESLSILDFHQPSSQISLNLHLPMPIGSPASPRSSGHRQKWWFMPVNLGIVFLFGGILGWIVVKLLKPQEHLEGLVVATCSSGNLGNLMLIIIPAACLEKGNPFSDETMCSARALSYVSFSMAEIPLLLSGGFHDKGMNLGNKLKEALQNFVEELLAPPTVASIIGLIVGAVPWLKPLFIGLTAPLKVVQDSIRILGDGTVPCITLILGRNLTQGICKSTIKPMVIFAIVCVRYMIFPLIGIAVVQAAYEKNLSLNLNAARMNQLFDVGQEESSVIFLWTYLIAAIALTFWSTVFIWLLS</sequence>
<gene>
    <name evidence="10" type="ORF">ZIOFF_075648</name>
</gene>
<dbReference type="AlphaFoldDB" id="A0A8J5CQ14"/>
<comment type="subcellular location">
    <subcellularLocation>
        <location evidence="1">Endoplasmic reticulum membrane</location>
        <topology evidence="1">Multi-pass membrane protein</topology>
    </subcellularLocation>
</comment>
<dbReference type="GO" id="GO:0080162">
    <property type="term" value="P:endoplasmic reticulum to cytosol auxin transport"/>
    <property type="evidence" value="ECO:0007669"/>
    <property type="project" value="InterPro"/>
</dbReference>
<dbReference type="EMBL" id="JACMSC010000149">
    <property type="protein sequence ID" value="KAG6466560.1"/>
    <property type="molecule type" value="Genomic_DNA"/>
</dbReference>
<feature type="transmembrane region" description="Helical" evidence="9">
    <location>
        <begin position="169"/>
        <end position="188"/>
    </location>
</feature>
<feature type="transmembrane region" description="Helical" evidence="9">
    <location>
        <begin position="289"/>
        <end position="307"/>
    </location>
</feature>
<feature type="transmembrane region" description="Helical" evidence="9">
    <location>
        <begin position="208"/>
        <end position="228"/>
    </location>
</feature>
<keyword evidence="3 9" id="KW-0812">Transmembrane</keyword>
<evidence type="ECO:0000313" key="11">
    <source>
        <dbReference type="Proteomes" id="UP000734854"/>
    </source>
</evidence>